<reference evidence="1 2" key="1">
    <citation type="submission" date="2016-11" db="EMBL/GenBank/DDBJ databases">
        <authorList>
            <person name="Jaros S."/>
            <person name="Januszkiewicz K."/>
            <person name="Wedrychowicz H."/>
        </authorList>
    </citation>
    <scope>NUCLEOTIDE SEQUENCE [LARGE SCALE GENOMIC DNA]</scope>
    <source>
        <strain evidence="1 2">OK807</strain>
    </source>
</reference>
<evidence type="ECO:0000313" key="1">
    <source>
        <dbReference type="EMBL" id="SFY42487.1"/>
    </source>
</evidence>
<accession>A0A1K2F3T3</accession>
<dbReference type="AlphaFoldDB" id="A0A1K2F3T3"/>
<dbReference type="Proteomes" id="UP000181909">
    <property type="component" value="Unassembled WGS sequence"/>
</dbReference>
<sequence>MTGIDAAAALQRELPAAKVVVITFGRPGFPTGRAVRIAREKCWL</sequence>
<name>A0A1K2F3T3_STRAR</name>
<protein>
    <submittedName>
        <fullName evidence="1">Uncharacterized protein</fullName>
    </submittedName>
</protein>
<evidence type="ECO:0000313" key="2">
    <source>
        <dbReference type="Proteomes" id="UP000181909"/>
    </source>
</evidence>
<proteinExistence type="predicted"/>
<organism evidence="1 2">
    <name type="scientific">Streptomyces atratus</name>
    <dbReference type="NCBI Taxonomy" id="1893"/>
    <lineage>
        <taxon>Bacteria</taxon>
        <taxon>Bacillati</taxon>
        <taxon>Actinomycetota</taxon>
        <taxon>Actinomycetes</taxon>
        <taxon>Kitasatosporales</taxon>
        <taxon>Streptomycetaceae</taxon>
        <taxon>Streptomyces</taxon>
    </lineage>
</organism>
<dbReference type="EMBL" id="FPJO01000030">
    <property type="protein sequence ID" value="SFY42487.1"/>
    <property type="molecule type" value="Genomic_DNA"/>
</dbReference>
<gene>
    <name evidence="1" type="ORF">SAMN02787144_103063</name>
</gene>
<dbReference type="RefSeq" id="WP_256260322.1">
    <property type="nucleotide sequence ID" value="NZ_CP108276.1"/>
</dbReference>